<dbReference type="PANTHER" id="PTHR47971">
    <property type="entry name" value="KINESIN-RELATED PROTEIN 6"/>
    <property type="match status" value="1"/>
</dbReference>
<dbReference type="Gene3D" id="3.40.850.10">
    <property type="entry name" value="Kinesin motor domain"/>
    <property type="match status" value="1"/>
</dbReference>
<dbReference type="SUPFAM" id="SSF52540">
    <property type="entry name" value="P-loop containing nucleoside triphosphate hydrolases"/>
    <property type="match status" value="1"/>
</dbReference>
<feature type="domain" description="SAM" evidence="7">
    <location>
        <begin position="14"/>
        <end position="69"/>
    </location>
</feature>
<dbReference type="EMBL" id="RHFK02000018">
    <property type="protein sequence ID" value="TWW60473.1"/>
    <property type="molecule type" value="Genomic_DNA"/>
</dbReference>
<dbReference type="GO" id="GO:0003777">
    <property type="term" value="F:microtubule motor activity"/>
    <property type="evidence" value="ECO:0007669"/>
    <property type="project" value="InterPro"/>
</dbReference>
<dbReference type="GO" id="GO:0005874">
    <property type="term" value="C:microtubule"/>
    <property type="evidence" value="ECO:0007669"/>
    <property type="project" value="TreeGrafter"/>
</dbReference>
<evidence type="ECO:0000256" key="3">
    <source>
        <dbReference type="ARBA" id="ARBA00022840"/>
    </source>
</evidence>
<name>A0A5C6MZP6_9TELE</name>
<dbReference type="InterPro" id="IPR001752">
    <property type="entry name" value="Kinesin_motor_dom"/>
</dbReference>
<dbReference type="GO" id="GO:0007019">
    <property type="term" value="P:microtubule depolymerization"/>
    <property type="evidence" value="ECO:0007669"/>
    <property type="project" value="TreeGrafter"/>
</dbReference>
<organism evidence="8 9">
    <name type="scientific">Takifugu flavidus</name>
    <name type="common">sansaifugu</name>
    <dbReference type="NCBI Taxonomy" id="433684"/>
    <lineage>
        <taxon>Eukaryota</taxon>
        <taxon>Metazoa</taxon>
        <taxon>Chordata</taxon>
        <taxon>Craniata</taxon>
        <taxon>Vertebrata</taxon>
        <taxon>Euteleostomi</taxon>
        <taxon>Actinopterygii</taxon>
        <taxon>Neopterygii</taxon>
        <taxon>Teleostei</taxon>
        <taxon>Neoteleostei</taxon>
        <taxon>Acanthomorphata</taxon>
        <taxon>Eupercaria</taxon>
        <taxon>Tetraodontiformes</taxon>
        <taxon>Tetradontoidea</taxon>
        <taxon>Tetraodontidae</taxon>
        <taxon>Takifugu</taxon>
    </lineage>
</organism>
<keyword evidence="4" id="KW-0963">Cytoplasm</keyword>
<keyword evidence="4" id="KW-0206">Cytoskeleton</keyword>
<dbReference type="SUPFAM" id="SSF47769">
    <property type="entry name" value="SAM/Pointed domain"/>
    <property type="match status" value="1"/>
</dbReference>
<evidence type="ECO:0000256" key="1">
    <source>
        <dbReference type="ARBA" id="ARBA00004245"/>
    </source>
</evidence>
<evidence type="ECO:0000256" key="2">
    <source>
        <dbReference type="ARBA" id="ARBA00022741"/>
    </source>
</evidence>
<dbReference type="Pfam" id="PF00225">
    <property type="entry name" value="Kinesin"/>
    <property type="match status" value="1"/>
</dbReference>
<sequence>MDGEENDFFLYECLEAVGLQQHYARFTAVGVHSAAHLSGLRMEDYPILGISSMEDRTQLFRLVQMIKSLDLWQPRKQRISVCVRKRPLTYTECRRGEADVVATLNKACVTVNERKEAVDLSQYVLQHRFYFDHVFGGESTNEEVYQRTAYPLVQHMLHR</sequence>
<dbReference type="InterPro" id="IPR001660">
    <property type="entry name" value="SAM"/>
</dbReference>
<proteinExistence type="inferred from homology"/>
<dbReference type="InterPro" id="IPR036961">
    <property type="entry name" value="Kinesin_motor_dom_sf"/>
</dbReference>
<evidence type="ECO:0000313" key="9">
    <source>
        <dbReference type="Proteomes" id="UP000324091"/>
    </source>
</evidence>
<dbReference type="Proteomes" id="UP000324091">
    <property type="component" value="Chromosome 5"/>
</dbReference>
<comment type="similarity">
    <text evidence="5">Belongs to the TRAFAC class myosin-kinesin ATPase superfamily. Kinesin family.</text>
</comment>
<evidence type="ECO:0000256" key="4">
    <source>
        <dbReference type="ARBA" id="ARBA00023212"/>
    </source>
</evidence>
<dbReference type="InterPro" id="IPR027417">
    <property type="entry name" value="P-loop_NTPase"/>
</dbReference>
<dbReference type="InterPro" id="IPR013761">
    <property type="entry name" value="SAM/pointed_sf"/>
</dbReference>
<evidence type="ECO:0000259" key="7">
    <source>
        <dbReference type="PROSITE" id="PS50105"/>
    </source>
</evidence>
<keyword evidence="3" id="KW-0067">ATP-binding</keyword>
<dbReference type="GO" id="GO:0008017">
    <property type="term" value="F:microtubule binding"/>
    <property type="evidence" value="ECO:0007669"/>
    <property type="project" value="InterPro"/>
</dbReference>
<comment type="subcellular location">
    <subcellularLocation>
        <location evidence="1">Cytoplasm</location>
        <location evidence="1">Cytoskeleton</location>
    </subcellularLocation>
</comment>
<dbReference type="PROSITE" id="PS50105">
    <property type="entry name" value="SAM_DOMAIN"/>
    <property type="match status" value="1"/>
</dbReference>
<accession>A0A5C6MZP6</accession>
<comment type="caution">
    <text evidence="5">Lacks conserved residue(s) required for the propagation of feature annotation.</text>
</comment>
<gene>
    <name evidence="8" type="ORF">D4764_05G0005630</name>
</gene>
<comment type="caution">
    <text evidence="8">The sequence shown here is derived from an EMBL/GenBank/DDBJ whole genome shotgun (WGS) entry which is preliminary data.</text>
</comment>
<dbReference type="Gene3D" id="1.10.150.50">
    <property type="entry name" value="Transcription Factor, Ets-1"/>
    <property type="match status" value="1"/>
</dbReference>
<dbReference type="AlphaFoldDB" id="A0A5C6MZP6"/>
<reference evidence="8 9" key="1">
    <citation type="submission" date="2019-04" db="EMBL/GenBank/DDBJ databases">
        <title>Chromosome genome assembly for Takifugu flavidus.</title>
        <authorList>
            <person name="Xiao S."/>
        </authorList>
    </citation>
    <scope>NUCLEOTIDE SEQUENCE [LARGE SCALE GENOMIC DNA]</scope>
    <source>
        <strain evidence="8">HTHZ2018</strain>
        <tissue evidence="8">Muscle</tissue>
    </source>
</reference>
<evidence type="ECO:0000256" key="5">
    <source>
        <dbReference type="PROSITE-ProRule" id="PRU00283"/>
    </source>
</evidence>
<dbReference type="PANTHER" id="PTHR47971:SF20">
    <property type="entry name" value="KINESIN-LIKE PROTEIN KIF24"/>
    <property type="match status" value="1"/>
</dbReference>
<evidence type="ECO:0000259" key="6">
    <source>
        <dbReference type="PROSITE" id="PS50067"/>
    </source>
</evidence>
<dbReference type="InterPro" id="IPR027640">
    <property type="entry name" value="Kinesin-like_fam"/>
</dbReference>
<dbReference type="GO" id="GO:0005524">
    <property type="term" value="F:ATP binding"/>
    <property type="evidence" value="ECO:0007669"/>
    <property type="project" value="UniProtKB-KW"/>
</dbReference>
<keyword evidence="9" id="KW-1185">Reference proteome</keyword>
<dbReference type="PROSITE" id="PS50067">
    <property type="entry name" value="KINESIN_MOTOR_2"/>
    <property type="match status" value="1"/>
</dbReference>
<feature type="domain" description="Kinesin motor" evidence="6">
    <location>
        <begin position="78"/>
        <end position="159"/>
    </location>
</feature>
<keyword evidence="2" id="KW-0547">Nucleotide-binding</keyword>
<protein>
    <submittedName>
        <fullName evidence="8">Kinesin-like protein KIF24</fullName>
    </submittedName>
</protein>
<dbReference type="GO" id="GO:0007018">
    <property type="term" value="P:microtubule-based movement"/>
    <property type="evidence" value="ECO:0007669"/>
    <property type="project" value="InterPro"/>
</dbReference>
<evidence type="ECO:0000313" key="8">
    <source>
        <dbReference type="EMBL" id="TWW60473.1"/>
    </source>
</evidence>